<dbReference type="Proteomes" id="UP001148614">
    <property type="component" value="Unassembled WGS sequence"/>
</dbReference>
<dbReference type="PANTHER" id="PTHR46035">
    <property type="entry name" value="TETRATRICOPEPTIDE REPEAT PROTEIN 4"/>
    <property type="match status" value="1"/>
</dbReference>
<dbReference type="Gene3D" id="1.25.40.10">
    <property type="entry name" value="Tetratricopeptide repeat domain"/>
    <property type="match status" value="1"/>
</dbReference>
<feature type="region of interest" description="Disordered" evidence="1">
    <location>
        <begin position="141"/>
        <end position="203"/>
    </location>
</feature>
<dbReference type="GO" id="GO:0030544">
    <property type="term" value="F:Hsp70 protein binding"/>
    <property type="evidence" value="ECO:0007669"/>
    <property type="project" value="TreeGrafter"/>
</dbReference>
<keyword evidence="3" id="KW-1185">Reference proteome</keyword>
<feature type="compositionally biased region" description="Polar residues" evidence="1">
    <location>
        <begin position="175"/>
        <end position="191"/>
    </location>
</feature>
<proteinExistence type="predicted"/>
<accession>A0A9W8N6V0</accession>
<organism evidence="2 3">
    <name type="scientific">Xylaria arbuscula</name>
    <dbReference type="NCBI Taxonomy" id="114810"/>
    <lineage>
        <taxon>Eukaryota</taxon>
        <taxon>Fungi</taxon>
        <taxon>Dikarya</taxon>
        <taxon>Ascomycota</taxon>
        <taxon>Pezizomycotina</taxon>
        <taxon>Sordariomycetes</taxon>
        <taxon>Xylariomycetidae</taxon>
        <taxon>Xylariales</taxon>
        <taxon>Xylariaceae</taxon>
        <taxon>Xylaria</taxon>
    </lineage>
</organism>
<evidence type="ECO:0000313" key="3">
    <source>
        <dbReference type="Proteomes" id="UP001148614"/>
    </source>
</evidence>
<dbReference type="EMBL" id="JANPWZ010002276">
    <property type="protein sequence ID" value="KAJ3560295.1"/>
    <property type="molecule type" value="Genomic_DNA"/>
</dbReference>
<dbReference type="GO" id="GO:0006457">
    <property type="term" value="P:protein folding"/>
    <property type="evidence" value="ECO:0007669"/>
    <property type="project" value="TreeGrafter"/>
</dbReference>
<dbReference type="AlphaFoldDB" id="A0A9W8N6V0"/>
<gene>
    <name evidence="2" type="ORF">NPX13_g9353</name>
</gene>
<dbReference type="PANTHER" id="PTHR46035:SF1">
    <property type="entry name" value="TETRATRICOPEPTIDE REPEAT PROTEIN 4"/>
    <property type="match status" value="1"/>
</dbReference>
<feature type="compositionally biased region" description="Low complexity" evidence="1">
    <location>
        <begin position="18"/>
        <end position="30"/>
    </location>
</feature>
<evidence type="ECO:0000313" key="2">
    <source>
        <dbReference type="EMBL" id="KAJ3560295.1"/>
    </source>
</evidence>
<dbReference type="GO" id="GO:0051879">
    <property type="term" value="F:Hsp90 protein binding"/>
    <property type="evidence" value="ECO:0007669"/>
    <property type="project" value="TreeGrafter"/>
</dbReference>
<dbReference type="GO" id="GO:0005829">
    <property type="term" value="C:cytosol"/>
    <property type="evidence" value="ECO:0007669"/>
    <property type="project" value="TreeGrafter"/>
</dbReference>
<evidence type="ECO:0000256" key="1">
    <source>
        <dbReference type="SAM" id="MobiDB-lite"/>
    </source>
</evidence>
<comment type="caution">
    <text evidence="2">The sequence shown here is derived from an EMBL/GenBank/DDBJ whole genome shotgun (WGS) entry which is preliminary data.</text>
</comment>
<protein>
    <submittedName>
        <fullName evidence="2">Uncharacterized protein</fullName>
    </submittedName>
</protein>
<sequence>MHIQEISDEVAEPLKLEQSQPQSKTSTSPPAAVSPEEAQDGSTSVPLSAGMFPELSPGRSMTGKKTVDEVVAELRKTPFFMTELEENDETEALKALAYEGTPLENASEFKEQGNECFRVKRWADAKEFYTKGVLILAAEERKRKQAAENTSSQIPSKVTPKETRKRFKKKGLPSSLYTSTAQRATSSSKTTAPAGLTGPPRYA</sequence>
<name>A0A9W8N6V0_9PEZI</name>
<dbReference type="VEuPathDB" id="FungiDB:F4678DRAFT_428991"/>
<dbReference type="InterPro" id="IPR011990">
    <property type="entry name" value="TPR-like_helical_dom_sf"/>
</dbReference>
<feature type="region of interest" description="Disordered" evidence="1">
    <location>
        <begin position="1"/>
        <end position="64"/>
    </location>
</feature>
<feature type="compositionally biased region" description="Acidic residues" evidence="1">
    <location>
        <begin position="1"/>
        <end position="11"/>
    </location>
</feature>
<reference evidence="2" key="1">
    <citation type="submission" date="2022-07" db="EMBL/GenBank/DDBJ databases">
        <title>Genome Sequence of Xylaria arbuscula.</title>
        <authorList>
            <person name="Buettner E."/>
        </authorList>
    </citation>
    <scope>NUCLEOTIDE SEQUENCE</scope>
    <source>
        <strain evidence="2">VT107</strain>
    </source>
</reference>
<dbReference type="GO" id="GO:0005634">
    <property type="term" value="C:nucleus"/>
    <property type="evidence" value="ECO:0007669"/>
    <property type="project" value="TreeGrafter"/>
</dbReference>